<dbReference type="AlphaFoldDB" id="E9KL80"/>
<protein>
    <submittedName>
        <fullName evidence="1">Uncharacterized protein</fullName>
    </submittedName>
</protein>
<keyword evidence="1" id="KW-0614">Plasmid</keyword>
<organism evidence="1">
    <name type="scientific">Vibrio sp. VT3(2010)</name>
    <dbReference type="NCBI Taxonomy" id="795726"/>
    <lineage>
        <taxon>Bacteria</taxon>
        <taxon>Pseudomonadati</taxon>
        <taxon>Pseudomonadota</taxon>
        <taxon>Gammaproteobacteria</taxon>
        <taxon>Vibrionales</taxon>
        <taxon>Vibrionaceae</taxon>
        <taxon>Vibrio</taxon>
    </lineage>
</organism>
<dbReference type="EMBL" id="GU732394">
    <property type="protein sequence ID" value="ADX07350.1"/>
    <property type="molecule type" value="Genomic_DNA"/>
</dbReference>
<proteinExistence type="predicted"/>
<reference evidence="1" key="1">
    <citation type="submission" date="2010-02" db="EMBL/GenBank/DDBJ databases">
        <title>Diversity of Vibrionaceae plasmids.</title>
        <authorList>
            <person name="Pan L."/>
        </authorList>
    </citation>
    <scope>NUCLEOTIDE SEQUENCE</scope>
    <source>
        <strain evidence="1">VT3</strain>
        <plasmid evidence="1">pVT3-1</plasmid>
    </source>
</reference>
<evidence type="ECO:0000313" key="1">
    <source>
        <dbReference type="EMBL" id="ADX07350.1"/>
    </source>
</evidence>
<accession>E9KL80</accession>
<geneLocation type="plasmid" evidence="1">
    <name>pVT3-1</name>
</geneLocation>
<sequence>MSRCEKTRPARRVFRKTYWFDGLCKSFHDRPFHELTSSIPALCLDQDVLDRAMRISHRPREVR</sequence>
<name>E9KL80_9VIBR</name>